<comment type="caution">
    <text evidence="1">The sequence shown here is derived from an EMBL/GenBank/DDBJ whole genome shotgun (WGS) entry which is preliminary data.</text>
</comment>
<evidence type="ECO:0000313" key="2">
    <source>
        <dbReference type="Proteomes" id="UP000244110"/>
    </source>
</evidence>
<accession>A0A2T5IQJ3</accession>
<organism evidence="1 2">
    <name type="scientific">Nitrosomonas ureae</name>
    <dbReference type="NCBI Taxonomy" id="44577"/>
    <lineage>
        <taxon>Bacteria</taxon>
        <taxon>Pseudomonadati</taxon>
        <taxon>Pseudomonadota</taxon>
        <taxon>Betaproteobacteria</taxon>
        <taxon>Nitrosomonadales</taxon>
        <taxon>Nitrosomonadaceae</taxon>
        <taxon>Nitrosomonas</taxon>
    </lineage>
</organism>
<gene>
    <name evidence="1" type="ORF">C8R28_10113</name>
</gene>
<dbReference type="EMBL" id="QAOL01000011">
    <property type="protein sequence ID" value="PTQ86086.1"/>
    <property type="molecule type" value="Genomic_DNA"/>
</dbReference>
<protein>
    <submittedName>
        <fullName evidence="1">Uncharacterized protein</fullName>
    </submittedName>
</protein>
<reference evidence="1 2" key="1">
    <citation type="submission" date="2018-04" db="EMBL/GenBank/DDBJ databases">
        <title>Active sludge and wastewater microbial communities from Klosterneuburg, Austria.</title>
        <authorList>
            <person name="Wagner M."/>
        </authorList>
    </citation>
    <scope>NUCLEOTIDE SEQUENCE [LARGE SCALE GENOMIC DNA]</scope>
    <source>
        <strain evidence="1 2">Nm4</strain>
    </source>
</reference>
<dbReference type="AlphaFoldDB" id="A0A2T5IQJ3"/>
<proteinExistence type="predicted"/>
<name>A0A2T5IQJ3_9PROT</name>
<sequence>MAQLQLEHITSNRSVSAAIGGYRVLGELLKRGSEAYLAHEKTQREWNVIVDESLPKRFEVKSIG</sequence>
<dbReference type="Proteomes" id="UP000244110">
    <property type="component" value="Unassembled WGS sequence"/>
</dbReference>
<evidence type="ECO:0000313" key="1">
    <source>
        <dbReference type="EMBL" id="PTQ86086.1"/>
    </source>
</evidence>